<dbReference type="EMBL" id="BNEE01000003">
    <property type="protein sequence ID" value="GHI83080.1"/>
    <property type="molecule type" value="Genomic_DNA"/>
</dbReference>
<accession>A0A919GSM2</accession>
<feature type="transmembrane region" description="Helical" evidence="2">
    <location>
        <begin position="97"/>
        <end position="117"/>
    </location>
</feature>
<evidence type="ECO:0000256" key="2">
    <source>
        <dbReference type="SAM" id="Phobius"/>
    </source>
</evidence>
<feature type="transmembrane region" description="Helical" evidence="2">
    <location>
        <begin position="195"/>
        <end position="211"/>
    </location>
</feature>
<evidence type="ECO:0000313" key="3">
    <source>
        <dbReference type="EMBL" id="GHI83080.1"/>
    </source>
</evidence>
<keyword evidence="4" id="KW-1185">Reference proteome</keyword>
<sequence length="505" mass="53637">MPHHSLEAPTDPAAAAPRPEVSRGRRRELLWLAPVAGAYALVQLLLAVPGTGLGWDEAVYVSQVSRDVPAAFFSAPRARGITYLVAPVVALTSSTTALRVFLALLSAAALLLCLWVWRKLIPVPVLALAGGLFSGLWVSLFYGPQAMPNLWVAFGALLAVGCFLRAARDRSDRRALAVLTASVALAALMRPMDAAWLILPLLCAVLVVPAWRRPALLMALGLGAVLGGLEWVIEAELRYGGLLTRLERASEIQGGLRWNVAVGDQLHALDGRTLCRPCNGPWQPVAGLWWLAVPPLTAGALIGGHRRGRLAEVLLPTVVGLSLAMPYLFLIGYGAARFLLPAYALLSLPVAACLARLVAAGRTRSRALAALCLTLAGCHLAVQLLITVRAAERSRANQKAFTAVAAELRGQGLRPPCVISGSEAVRAAYYTGCASRQTYGGHDGSISAEELAALGRTRPVAVLVQGDLPPPWAARWRPYPLPDLQGGREYQAYLSPSARPGTALP</sequence>
<dbReference type="Proteomes" id="UP000600026">
    <property type="component" value="Unassembled WGS sequence"/>
</dbReference>
<keyword evidence="2" id="KW-0472">Membrane</keyword>
<feature type="transmembrane region" description="Helical" evidence="2">
    <location>
        <begin position="313"/>
        <end position="336"/>
    </location>
</feature>
<feature type="transmembrane region" description="Helical" evidence="2">
    <location>
        <begin position="367"/>
        <end position="386"/>
    </location>
</feature>
<evidence type="ECO:0000256" key="1">
    <source>
        <dbReference type="SAM" id="MobiDB-lite"/>
    </source>
</evidence>
<evidence type="ECO:0000313" key="4">
    <source>
        <dbReference type="Proteomes" id="UP000600026"/>
    </source>
</evidence>
<gene>
    <name evidence="3" type="ORF">Sxan_04440</name>
</gene>
<keyword evidence="2" id="KW-0812">Transmembrane</keyword>
<dbReference type="RefSeq" id="WP_237403267.1">
    <property type="nucleotide sequence ID" value="NZ_BNEE01000003.1"/>
</dbReference>
<protein>
    <recommendedName>
        <fullName evidence="5">Integral membrane protein</fullName>
    </recommendedName>
</protein>
<feature type="region of interest" description="Disordered" evidence="1">
    <location>
        <begin position="1"/>
        <end position="21"/>
    </location>
</feature>
<reference evidence="3" key="1">
    <citation type="submission" date="2020-09" db="EMBL/GenBank/DDBJ databases">
        <title>Whole genome shotgun sequence of Streptomyces xanthophaeus NBRC 12829.</title>
        <authorList>
            <person name="Komaki H."/>
            <person name="Tamura T."/>
        </authorList>
    </citation>
    <scope>NUCLEOTIDE SEQUENCE</scope>
    <source>
        <strain evidence="3">NBRC 12829</strain>
    </source>
</reference>
<proteinExistence type="predicted"/>
<feature type="transmembrane region" description="Helical" evidence="2">
    <location>
        <begin position="29"/>
        <end position="48"/>
    </location>
</feature>
<feature type="compositionally biased region" description="Low complexity" evidence="1">
    <location>
        <begin position="8"/>
        <end position="19"/>
    </location>
</feature>
<dbReference type="AlphaFoldDB" id="A0A919GSM2"/>
<evidence type="ECO:0008006" key="5">
    <source>
        <dbReference type="Google" id="ProtNLM"/>
    </source>
</evidence>
<feature type="transmembrane region" description="Helical" evidence="2">
    <location>
        <begin position="124"/>
        <end position="143"/>
    </location>
</feature>
<feature type="transmembrane region" description="Helical" evidence="2">
    <location>
        <begin position="342"/>
        <end position="360"/>
    </location>
</feature>
<name>A0A919GSM2_9ACTN</name>
<feature type="transmembrane region" description="Helical" evidence="2">
    <location>
        <begin position="287"/>
        <end position="304"/>
    </location>
</feature>
<organism evidence="3 4">
    <name type="scientific">Streptomyces xanthophaeus</name>
    <dbReference type="NCBI Taxonomy" id="67385"/>
    <lineage>
        <taxon>Bacteria</taxon>
        <taxon>Bacillati</taxon>
        <taxon>Actinomycetota</taxon>
        <taxon>Actinomycetes</taxon>
        <taxon>Kitasatosporales</taxon>
        <taxon>Streptomycetaceae</taxon>
        <taxon>Streptomyces</taxon>
    </lineage>
</organism>
<comment type="caution">
    <text evidence="3">The sequence shown here is derived from an EMBL/GenBank/DDBJ whole genome shotgun (WGS) entry which is preliminary data.</text>
</comment>
<feature type="transmembrane region" description="Helical" evidence="2">
    <location>
        <begin position="149"/>
        <end position="167"/>
    </location>
</feature>
<keyword evidence="2" id="KW-1133">Transmembrane helix</keyword>